<comment type="caution">
    <text evidence="3">The sequence shown here is derived from an EMBL/GenBank/DDBJ whole genome shotgun (WGS) entry which is preliminary data.</text>
</comment>
<proteinExistence type="predicted"/>
<evidence type="ECO:0000313" key="3">
    <source>
        <dbReference type="EMBL" id="GAG40696.1"/>
    </source>
</evidence>
<dbReference type="AlphaFoldDB" id="X0YVR4"/>
<dbReference type="InterPro" id="IPR013545">
    <property type="entry name" value="T2SS_protein-GspG_C"/>
</dbReference>
<sequence length="86" mass="8880">LDTPAAGLQSTDGGFPGWGGPYMTAVPVDPWGNRYIFDTDYTCNTAVSGCEGIPNGTVTRAIHSGGPNGSGINGYDSDNIVLVLCR</sequence>
<organism evidence="3">
    <name type="scientific">marine sediment metagenome</name>
    <dbReference type="NCBI Taxonomy" id="412755"/>
    <lineage>
        <taxon>unclassified sequences</taxon>
        <taxon>metagenomes</taxon>
        <taxon>ecological metagenomes</taxon>
    </lineage>
</organism>
<feature type="non-terminal residue" evidence="3">
    <location>
        <position position="1"/>
    </location>
</feature>
<dbReference type="InterPro" id="IPR045584">
    <property type="entry name" value="Pilin-like"/>
</dbReference>
<accession>X0YVR4</accession>
<feature type="region of interest" description="Disordered" evidence="1">
    <location>
        <begin position="1"/>
        <end position="21"/>
    </location>
</feature>
<reference evidence="3" key="1">
    <citation type="journal article" date="2014" name="Front. Microbiol.">
        <title>High frequency of phylogenetically diverse reductive dehalogenase-homologous genes in deep subseafloor sedimentary metagenomes.</title>
        <authorList>
            <person name="Kawai M."/>
            <person name="Futagami T."/>
            <person name="Toyoda A."/>
            <person name="Takaki Y."/>
            <person name="Nishi S."/>
            <person name="Hori S."/>
            <person name="Arai W."/>
            <person name="Tsubouchi T."/>
            <person name="Morono Y."/>
            <person name="Uchiyama I."/>
            <person name="Ito T."/>
            <person name="Fujiyama A."/>
            <person name="Inagaki F."/>
            <person name="Takami H."/>
        </authorList>
    </citation>
    <scope>NUCLEOTIDE SEQUENCE</scope>
    <source>
        <strain evidence="3">Expedition CK06-06</strain>
    </source>
</reference>
<protein>
    <recommendedName>
        <fullName evidence="2">Type II secretion system protein GspG C-terminal domain-containing protein</fullName>
    </recommendedName>
</protein>
<dbReference type="Gene3D" id="3.30.700.10">
    <property type="entry name" value="Glycoprotein, Type 4 Pilin"/>
    <property type="match status" value="1"/>
</dbReference>
<dbReference type="SUPFAM" id="SSF54523">
    <property type="entry name" value="Pili subunits"/>
    <property type="match status" value="1"/>
</dbReference>
<feature type="domain" description="Type II secretion system protein GspG C-terminal" evidence="2">
    <location>
        <begin position="16"/>
        <end position="39"/>
    </location>
</feature>
<evidence type="ECO:0000259" key="2">
    <source>
        <dbReference type="Pfam" id="PF08334"/>
    </source>
</evidence>
<dbReference type="Pfam" id="PF08334">
    <property type="entry name" value="T2SSG"/>
    <property type="match status" value="1"/>
</dbReference>
<dbReference type="EMBL" id="BARS01046213">
    <property type="protein sequence ID" value="GAG40696.1"/>
    <property type="molecule type" value="Genomic_DNA"/>
</dbReference>
<evidence type="ECO:0000256" key="1">
    <source>
        <dbReference type="SAM" id="MobiDB-lite"/>
    </source>
</evidence>
<name>X0YVR4_9ZZZZ</name>
<gene>
    <name evidence="3" type="ORF">S01H1_69587</name>
</gene>